<dbReference type="EMBL" id="CP001720">
    <property type="protein sequence ID" value="ACV61335.1"/>
    <property type="molecule type" value="Genomic_DNA"/>
</dbReference>
<reference evidence="2 3" key="1">
    <citation type="journal article" date="2009" name="Stand. Genomic Sci.">
        <title>Complete genome sequence of Desulfotomaculum acetoxidans type strain (5575).</title>
        <authorList>
            <person name="Spring S."/>
            <person name="Lapidus A."/>
            <person name="Schroder M."/>
            <person name="Gleim D."/>
            <person name="Sims D."/>
            <person name="Meincke L."/>
            <person name="Glavina Del Rio T."/>
            <person name="Tice H."/>
            <person name="Copeland A."/>
            <person name="Cheng J.F."/>
            <person name="Lucas S."/>
            <person name="Chen F."/>
            <person name="Nolan M."/>
            <person name="Bruce D."/>
            <person name="Goodwin L."/>
            <person name="Pitluck S."/>
            <person name="Ivanova N."/>
            <person name="Mavromatis K."/>
            <person name="Mikhailova N."/>
            <person name="Pati A."/>
            <person name="Chen A."/>
            <person name="Palaniappan K."/>
            <person name="Land M."/>
            <person name="Hauser L."/>
            <person name="Chang Y.J."/>
            <person name="Jeffries C.D."/>
            <person name="Chain P."/>
            <person name="Saunders E."/>
            <person name="Brettin T."/>
            <person name="Detter J.C."/>
            <person name="Goker M."/>
            <person name="Bristow J."/>
            <person name="Eisen J.A."/>
            <person name="Markowitz V."/>
            <person name="Hugenholtz P."/>
            <person name="Kyrpides N.C."/>
            <person name="Klenk H.P."/>
            <person name="Han C."/>
        </authorList>
    </citation>
    <scope>NUCLEOTIDE SEQUENCE [LARGE SCALE GENOMIC DNA]</scope>
    <source>
        <strain evidence="3">ATCC 49208 / DSM 771 / VKM B-1644</strain>
    </source>
</reference>
<keyword evidence="3" id="KW-1185">Reference proteome</keyword>
<evidence type="ECO:0000313" key="2">
    <source>
        <dbReference type="EMBL" id="ACV61335.1"/>
    </source>
</evidence>
<dbReference type="Proteomes" id="UP000002217">
    <property type="component" value="Chromosome"/>
</dbReference>
<organism evidence="2 3">
    <name type="scientific">Desulfofarcimen acetoxidans (strain ATCC 49208 / DSM 771 / KCTC 5769 / VKM B-1644 / 5575)</name>
    <name type="common">Desulfotomaculum acetoxidans</name>
    <dbReference type="NCBI Taxonomy" id="485916"/>
    <lineage>
        <taxon>Bacteria</taxon>
        <taxon>Bacillati</taxon>
        <taxon>Bacillota</taxon>
        <taxon>Clostridia</taxon>
        <taxon>Eubacteriales</taxon>
        <taxon>Peptococcaceae</taxon>
        <taxon>Desulfofarcimen</taxon>
    </lineage>
</organism>
<evidence type="ECO:0000313" key="3">
    <source>
        <dbReference type="Proteomes" id="UP000002217"/>
    </source>
</evidence>
<name>C8W4Y3_DESAS</name>
<dbReference type="HOGENOM" id="CLU_2034265_0_0_9"/>
<keyword evidence="1" id="KW-0732">Signal</keyword>
<accession>C8W4Y3</accession>
<feature type="chain" id="PRO_5002991941" evidence="1">
    <location>
        <begin position="26"/>
        <end position="121"/>
    </location>
</feature>
<protein>
    <submittedName>
        <fullName evidence="2">Uncharacterized protein</fullName>
    </submittedName>
</protein>
<sequence length="121" mass="12891">MNRKKFIILNITLVMLLSITSVAYALTCGGTSWFSTGVLTVTVSSKTTCDVSADYIGAATILWRDGEWVNDAVSEGSGRQITSSCGASNKAGSQLWEISGLHEVKHNGETDTDGSYASTNY</sequence>
<evidence type="ECO:0000256" key="1">
    <source>
        <dbReference type="SAM" id="SignalP"/>
    </source>
</evidence>
<dbReference type="AlphaFoldDB" id="C8W4Y3"/>
<dbReference type="KEGG" id="dae:Dtox_0390"/>
<proteinExistence type="predicted"/>
<dbReference type="RefSeq" id="WP_015756056.1">
    <property type="nucleotide sequence ID" value="NC_013216.1"/>
</dbReference>
<gene>
    <name evidence="2" type="ordered locus">Dtox_0390</name>
</gene>
<feature type="signal peptide" evidence="1">
    <location>
        <begin position="1"/>
        <end position="25"/>
    </location>
</feature>